<dbReference type="PANTHER" id="PTHR35936:SF17">
    <property type="entry name" value="ARGININE-BINDING EXTRACELLULAR PROTEIN ARTP"/>
    <property type="match status" value="1"/>
</dbReference>
<name>A0A238D6G9_THIDL</name>
<dbReference type="EMBL" id="FLMQ01000056">
    <property type="protein sequence ID" value="SBP88835.1"/>
    <property type="molecule type" value="Genomic_DNA"/>
</dbReference>
<keyword evidence="8" id="KW-1185">Reference proteome</keyword>
<dbReference type="RefSeq" id="WP_094161099.1">
    <property type="nucleotide sequence ID" value="NZ_LT592171.1"/>
</dbReference>
<evidence type="ECO:0000313" key="8">
    <source>
        <dbReference type="Proteomes" id="UP000214566"/>
    </source>
</evidence>
<dbReference type="GO" id="GO:0030313">
    <property type="term" value="C:cell envelope"/>
    <property type="evidence" value="ECO:0007669"/>
    <property type="project" value="UniProtKB-SubCell"/>
</dbReference>
<comment type="subcellular location">
    <subcellularLocation>
        <location evidence="1">Cell envelope</location>
    </subcellularLocation>
</comment>
<proteinExistence type="inferred from homology"/>
<reference evidence="7 8" key="1">
    <citation type="submission" date="2016-06" db="EMBL/GenBank/DDBJ databases">
        <authorList>
            <person name="Kjaerup R.B."/>
            <person name="Dalgaard T.S."/>
            <person name="Juul-Madsen H.R."/>
        </authorList>
    </citation>
    <scope>NUCLEOTIDE SEQUENCE [LARGE SCALE GENOMIC DNA]</scope>
    <source>
        <strain evidence="7 8">DSM 16361</strain>
    </source>
</reference>
<evidence type="ECO:0000313" key="7">
    <source>
        <dbReference type="EMBL" id="SBP88835.1"/>
    </source>
</evidence>
<protein>
    <submittedName>
        <fullName evidence="7">Arginine transporter subunit periplasmic-binding component of ABC superfamily</fullName>
    </submittedName>
</protein>
<dbReference type="SUPFAM" id="SSF53850">
    <property type="entry name" value="Periplasmic binding protein-like II"/>
    <property type="match status" value="1"/>
</dbReference>
<evidence type="ECO:0000256" key="5">
    <source>
        <dbReference type="SAM" id="SignalP"/>
    </source>
</evidence>
<feature type="domain" description="Solute-binding protein family 3/N-terminal" evidence="6">
    <location>
        <begin position="25"/>
        <end position="248"/>
    </location>
</feature>
<sequence length="250" mass="27545">MKLFKLFTTATLALAFVGSAFAQETLRLGTEGAYPPFNYINKDGSVGGFDIDIGNALCKQMKVKCVWVTQDWDGIIPALNAHKFDAVLASMSITPEREKAVSFTNPYYSNKLQFVGPKAKPFEPTAAAMKGMTVGAQRATISAQWLDQHMKGDVTTKLYDTQENAYLDLASGRLGAILADKYVTYKWLQSKDGQAFAFMGKPVYSDDKIGIAVRKDDNALREKLNAALKVIVANGTYAKINAKYFPFSIY</sequence>
<organism evidence="7 8">
    <name type="scientific">Thiomonas delicata</name>
    <name type="common">Thiomonas cuprina</name>
    <dbReference type="NCBI Taxonomy" id="364030"/>
    <lineage>
        <taxon>Bacteria</taxon>
        <taxon>Pseudomonadati</taxon>
        <taxon>Pseudomonadota</taxon>
        <taxon>Betaproteobacteria</taxon>
        <taxon>Burkholderiales</taxon>
        <taxon>Thiomonas</taxon>
    </lineage>
</organism>
<dbReference type="Pfam" id="PF00497">
    <property type="entry name" value="SBP_bac_3"/>
    <property type="match status" value="1"/>
</dbReference>
<dbReference type="Gene3D" id="3.40.190.10">
    <property type="entry name" value="Periplasmic binding protein-like II"/>
    <property type="match status" value="2"/>
</dbReference>
<feature type="chain" id="PRO_5013167288" evidence="5">
    <location>
        <begin position="23"/>
        <end position="250"/>
    </location>
</feature>
<dbReference type="SMART" id="SM00062">
    <property type="entry name" value="PBPb"/>
    <property type="match status" value="1"/>
</dbReference>
<dbReference type="PANTHER" id="PTHR35936">
    <property type="entry name" value="MEMBRANE-BOUND LYTIC MUREIN TRANSGLYCOSYLASE F"/>
    <property type="match status" value="1"/>
</dbReference>
<gene>
    <name evidence="7" type="primary">artJ</name>
    <name evidence="7" type="ORF">THIARS_70455</name>
</gene>
<dbReference type="Proteomes" id="UP000214566">
    <property type="component" value="Unassembled WGS sequence"/>
</dbReference>
<evidence type="ECO:0000259" key="6">
    <source>
        <dbReference type="SMART" id="SM00062"/>
    </source>
</evidence>
<dbReference type="InterPro" id="IPR018313">
    <property type="entry name" value="SBP_3_CS"/>
</dbReference>
<accession>A0A238D6G9</accession>
<dbReference type="AlphaFoldDB" id="A0A238D6G9"/>
<evidence type="ECO:0000256" key="4">
    <source>
        <dbReference type="RuleBase" id="RU003744"/>
    </source>
</evidence>
<comment type="similarity">
    <text evidence="2 4">Belongs to the bacterial solute-binding protein 3 family.</text>
</comment>
<evidence type="ECO:0000256" key="2">
    <source>
        <dbReference type="ARBA" id="ARBA00010333"/>
    </source>
</evidence>
<dbReference type="CDD" id="cd13702">
    <property type="entry name" value="PBP2_mlr5654_like"/>
    <property type="match status" value="1"/>
</dbReference>
<dbReference type="InterPro" id="IPR001638">
    <property type="entry name" value="Solute-binding_3/MltF_N"/>
</dbReference>
<dbReference type="OrthoDB" id="368476at2"/>
<feature type="signal peptide" evidence="5">
    <location>
        <begin position="1"/>
        <end position="22"/>
    </location>
</feature>
<dbReference type="PROSITE" id="PS01039">
    <property type="entry name" value="SBP_BACTERIAL_3"/>
    <property type="match status" value="1"/>
</dbReference>
<keyword evidence="3 5" id="KW-0732">Signal</keyword>
<evidence type="ECO:0000256" key="1">
    <source>
        <dbReference type="ARBA" id="ARBA00004196"/>
    </source>
</evidence>
<evidence type="ECO:0000256" key="3">
    <source>
        <dbReference type="ARBA" id="ARBA00022729"/>
    </source>
</evidence>